<comment type="caution">
    <text evidence="3">The sequence shown here is derived from an EMBL/GenBank/DDBJ whole genome shotgun (WGS) entry which is preliminary data.</text>
</comment>
<dbReference type="PANTHER" id="PTHR33169:SF14">
    <property type="entry name" value="TRANSCRIPTIONAL REGULATOR RV3488"/>
    <property type="match status" value="1"/>
</dbReference>
<dbReference type="InterPro" id="IPR036388">
    <property type="entry name" value="WH-like_DNA-bd_sf"/>
</dbReference>
<dbReference type="Pfam" id="PF03551">
    <property type="entry name" value="PadR"/>
    <property type="match status" value="1"/>
</dbReference>
<dbReference type="EMBL" id="MOMC01000050">
    <property type="protein sequence ID" value="ONH26567.1"/>
    <property type="molecule type" value="Genomic_DNA"/>
</dbReference>
<dbReference type="OrthoDB" id="8443918at2"/>
<evidence type="ECO:0000259" key="2">
    <source>
        <dbReference type="Pfam" id="PF03551"/>
    </source>
</evidence>
<feature type="domain" description="Transcription regulator PadR N-terminal" evidence="2">
    <location>
        <begin position="14"/>
        <end position="89"/>
    </location>
</feature>
<protein>
    <submittedName>
        <fullName evidence="3">PadR family transcriptional regulator</fullName>
    </submittedName>
</protein>
<dbReference type="AlphaFoldDB" id="A0A1V2I7V4"/>
<dbReference type="InterPro" id="IPR052509">
    <property type="entry name" value="Metal_resp_DNA-bind_regulator"/>
</dbReference>
<organism evidence="3 4">
    <name type="scientific">Pseudofrankia asymbiotica</name>
    <dbReference type="NCBI Taxonomy" id="1834516"/>
    <lineage>
        <taxon>Bacteria</taxon>
        <taxon>Bacillati</taxon>
        <taxon>Actinomycetota</taxon>
        <taxon>Actinomycetes</taxon>
        <taxon>Frankiales</taxon>
        <taxon>Frankiaceae</taxon>
        <taxon>Pseudofrankia</taxon>
    </lineage>
</organism>
<feature type="coiled-coil region" evidence="1">
    <location>
        <begin position="122"/>
        <end position="149"/>
    </location>
</feature>
<dbReference type="PANTHER" id="PTHR33169">
    <property type="entry name" value="PADR-FAMILY TRANSCRIPTIONAL REGULATOR"/>
    <property type="match status" value="1"/>
</dbReference>
<keyword evidence="4" id="KW-1185">Reference proteome</keyword>
<dbReference type="Gene3D" id="1.10.10.10">
    <property type="entry name" value="Winged helix-like DNA-binding domain superfamily/Winged helix DNA-binding domain"/>
    <property type="match status" value="1"/>
</dbReference>
<evidence type="ECO:0000313" key="4">
    <source>
        <dbReference type="Proteomes" id="UP000188929"/>
    </source>
</evidence>
<sequence length="217" mass="23984">MARRKVGNLLGLAVLAYLTQAPMHPYELSRTLRDNGDARSIKFNHGSLYMVVQQLAKAGFIAEVETTRAGQRPERTVYGLTDAGRAELRDWLRELVAEPEHEYPSFVSALSLIGALHPDDAVSLLRARLDRLAERRAEIQKMVDDALAAGVLELFVIEEEYRLAQTATEADFVERLIARITGPETSWAPAWARFHDDLAAGRTPAPPVPASDAPSRG</sequence>
<reference evidence="4" key="1">
    <citation type="submission" date="2016-10" db="EMBL/GenBank/DDBJ databases">
        <title>Frankia sp. NRRL B-16386 Genome sequencing.</title>
        <authorList>
            <person name="Ghodhbane-Gtari F."/>
            <person name="Swanson E."/>
            <person name="Gueddou A."/>
            <person name="Hezbri K."/>
            <person name="Ktari K."/>
            <person name="Nouioui I."/>
            <person name="Morris K."/>
            <person name="Simpson S."/>
            <person name="Abebe-Akele F."/>
            <person name="Thomas K."/>
            <person name="Gtari M."/>
            <person name="Tisa L.S."/>
        </authorList>
    </citation>
    <scope>NUCLEOTIDE SEQUENCE [LARGE SCALE GENOMIC DNA]</scope>
    <source>
        <strain evidence="4">NRRL B-16386</strain>
    </source>
</reference>
<keyword evidence="1" id="KW-0175">Coiled coil</keyword>
<proteinExistence type="predicted"/>
<dbReference type="Proteomes" id="UP000188929">
    <property type="component" value="Unassembled WGS sequence"/>
</dbReference>
<dbReference type="RefSeq" id="WP_076819495.1">
    <property type="nucleotide sequence ID" value="NZ_MOMC01000050.1"/>
</dbReference>
<accession>A0A1V2I7V4</accession>
<dbReference type="InterPro" id="IPR005149">
    <property type="entry name" value="Tscrpt_reg_PadR_N"/>
</dbReference>
<dbReference type="SUPFAM" id="SSF46785">
    <property type="entry name" value="Winged helix' DNA-binding domain"/>
    <property type="match status" value="1"/>
</dbReference>
<evidence type="ECO:0000313" key="3">
    <source>
        <dbReference type="EMBL" id="ONH26567.1"/>
    </source>
</evidence>
<gene>
    <name evidence="3" type="ORF">BL253_24220</name>
</gene>
<evidence type="ECO:0000256" key="1">
    <source>
        <dbReference type="SAM" id="Coils"/>
    </source>
</evidence>
<dbReference type="InterPro" id="IPR036390">
    <property type="entry name" value="WH_DNA-bd_sf"/>
</dbReference>
<name>A0A1V2I7V4_9ACTN</name>